<dbReference type="GeneID" id="69503967"/>
<organism evidence="4 5">
    <name type="scientific">Bacteroides thetaiotaomicron</name>
    <dbReference type="NCBI Taxonomy" id="818"/>
    <lineage>
        <taxon>Bacteria</taxon>
        <taxon>Pseudomonadati</taxon>
        <taxon>Bacteroidota</taxon>
        <taxon>Bacteroidia</taxon>
        <taxon>Bacteroidales</taxon>
        <taxon>Bacteroidaceae</taxon>
        <taxon>Bacteroides</taxon>
    </lineage>
</organism>
<evidence type="ECO:0000313" key="4">
    <source>
        <dbReference type="EMBL" id="CUQ17566.1"/>
    </source>
</evidence>
<keyword evidence="2" id="KW-0472">Membrane</keyword>
<feature type="transmembrane region" description="Helical" evidence="2">
    <location>
        <begin position="6"/>
        <end position="28"/>
    </location>
</feature>
<accession>A0A174U895</accession>
<keyword evidence="1" id="KW-0175">Coiled coil</keyword>
<evidence type="ECO:0000259" key="3">
    <source>
        <dbReference type="Pfam" id="PF19904"/>
    </source>
</evidence>
<keyword evidence="2" id="KW-0812">Transmembrane</keyword>
<dbReference type="EMBL" id="CZAP01000027">
    <property type="protein sequence ID" value="CUQ17566.1"/>
    <property type="molecule type" value="Genomic_DNA"/>
</dbReference>
<evidence type="ECO:0000256" key="1">
    <source>
        <dbReference type="SAM" id="Coils"/>
    </source>
</evidence>
<evidence type="ECO:0000313" key="5">
    <source>
        <dbReference type="Proteomes" id="UP000095576"/>
    </source>
</evidence>
<dbReference type="InterPro" id="IPR045957">
    <property type="entry name" value="DUF6377"/>
</dbReference>
<reference evidence="4 5" key="1">
    <citation type="submission" date="2015-09" db="EMBL/GenBank/DDBJ databases">
        <authorList>
            <consortium name="Pathogen Informatics"/>
        </authorList>
    </citation>
    <scope>NUCLEOTIDE SEQUENCE [LARGE SCALE GENOMIC DNA]</scope>
    <source>
        <strain evidence="4 5">2789STDY5834899</strain>
    </source>
</reference>
<sequence>MDAYSILYSLYCQVIRSVLLSMVFSFVIMPVAAVTSMQIDSVLSALDTEIDNRHSYIVAKEKQLILLKNKLANLPTGESRFDLCSILYSEYRNYQFDSVYAYADKMYDIAIENNNQSELVLAHVALLDCYTSVGFFKEAAEVDKLIKVTAIPKAVLPHYYTLKARMFQNLESYVGRESKLGLRYAHSRETCYDSILSLTPVGSYEHDYAAIEKKVMWKYLPRESIDERIRLLRVHHLNDHEKAINYSILSNTYKGVEQVDSAIYFAALAVIYDIRSLTRENTAAKDLAILMQQRGDLSRASRYIHLALDDAKTYNSRIRQIEVNSVLPSIENARYVWLRNTKTMLIYAISLFGLLLLLLFLMYAKIRRRNRSLCESNAAIRSKTEELDKSNEQLSELNLKLKEVNEIKDRYIIESIKANQYVNEVAEMSNTAIRKLNDKKYDEVKYLLYDMGVKKEWQRLFSAFDKAFMKLFPNFVDEYNKLFPKEYQVSIDSSGELSTEIRIFALMRVGISNPTDVAKYLNLSTNTIYVYKAKTKAKALVPKEEFDDYIMAIPKV</sequence>
<evidence type="ECO:0000256" key="2">
    <source>
        <dbReference type="SAM" id="Phobius"/>
    </source>
</evidence>
<dbReference type="Proteomes" id="UP000095576">
    <property type="component" value="Unassembled WGS sequence"/>
</dbReference>
<feature type="transmembrane region" description="Helical" evidence="2">
    <location>
        <begin position="344"/>
        <end position="364"/>
    </location>
</feature>
<keyword evidence="2" id="KW-1133">Transmembrane helix</keyword>
<protein>
    <submittedName>
        <fullName evidence="4">Regulatory protein</fullName>
    </submittedName>
</protein>
<gene>
    <name evidence="4" type="ORF">ERS852511_04641</name>
</gene>
<name>A0A174U895_BACT4</name>
<proteinExistence type="predicted"/>
<dbReference type="Pfam" id="PF19904">
    <property type="entry name" value="DUF6377"/>
    <property type="match status" value="1"/>
</dbReference>
<feature type="domain" description="DUF6377" evidence="3">
    <location>
        <begin position="273"/>
        <end position="518"/>
    </location>
</feature>
<dbReference type="AlphaFoldDB" id="A0A174U895"/>
<dbReference type="RefSeq" id="WP_025868201.1">
    <property type="nucleotide sequence ID" value="NZ_CZAP01000027.1"/>
</dbReference>
<feature type="coiled-coil region" evidence="1">
    <location>
        <begin position="380"/>
        <end position="414"/>
    </location>
</feature>